<name>A0ABS4P8P2_9GAMM</name>
<comment type="caution">
    <text evidence="1">The sequence shown here is derived from an EMBL/GenBank/DDBJ whole genome shotgun (WGS) entry which is preliminary data.</text>
</comment>
<sequence length="230" mass="26298">MIENSKIITKMQANKELAVRLEHALKGVKDQVLAQARLLGDAFTRLTWYTSCFTENYQDVCTRLSHEDIRFGKGIAELLKPDDIVYRMIEIYIQVFFQGQTDEQIKKIASFISGFGATISSNAITSRMLVHSLATTIRGSFSIQTSIDRKIGRLSNAAVLMLSGYGLITKAAESANNLKEFNRLYYSALYSQNLEMMYFLIEPVIQQNYHFQPFMKSEREMAEALMRLMD</sequence>
<gene>
    <name evidence="1" type="ORF">J2125_002198</name>
</gene>
<dbReference type="EMBL" id="JAGGMQ010000001">
    <property type="protein sequence ID" value="MBP2169006.1"/>
    <property type="molecule type" value="Genomic_DNA"/>
</dbReference>
<protein>
    <submittedName>
        <fullName evidence="1">Uncharacterized protein</fullName>
    </submittedName>
</protein>
<evidence type="ECO:0000313" key="2">
    <source>
        <dbReference type="Proteomes" id="UP001195624"/>
    </source>
</evidence>
<keyword evidence="2" id="KW-1185">Reference proteome</keyword>
<proteinExistence type="predicted"/>
<reference evidence="2" key="1">
    <citation type="submission" date="2023-07" db="EMBL/GenBank/DDBJ databases">
        <title>Genome mining of underrepresented organisms for secondary metabolites.</title>
        <authorList>
            <person name="D'Agostino P.M."/>
        </authorList>
    </citation>
    <scope>NUCLEOTIDE SEQUENCE [LARGE SCALE GENOMIC DNA]</scope>
    <source>
        <strain evidence="2">WS4403</strain>
    </source>
</reference>
<accession>A0ABS4P8P2</accession>
<dbReference type="Proteomes" id="UP001195624">
    <property type="component" value="Unassembled WGS sequence"/>
</dbReference>
<organism evidence="1 2">
    <name type="scientific">Winslowiella toletana</name>
    <dbReference type="NCBI Taxonomy" id="92490"/>
    <lineage>
        <taxon>Bacteria</taxon>
        <taxon>Pseudomonadati</taxon>
        <taxon>Pseudomonadota</taxon>
        <taxon>Gammaproteobacteria</taxon>
        <taxon>Enterobacterales</taxon>
        <taxon>Erwiniaceae</taxon>
        <taxon>Winslowiella</taxon>
    </lineage>
</organism>
<evidence type="ECO:0000313" key="1">
    <source>
        <dbReference type="EMBL" id="MBP2169006.1"/>
    </source>
</evidence>
<dbReference type="RefSeq" id="WP_026111603.1">
    <property type="nucleotide sequence ID" value="NZ_JAGGMQ010000001.1"/>
</dbReference>